<feature type="region of interest" description="Disordered" evidence="1">
    <location>
        <begin position="72"/>
        <end position="205"/>
    </location>
</feature>
<accession>A0A8N7TAW9</accession>
<proteinExistence type="predicted"/>
<reference evidence="4" key="3">
    <citation type="submission" date="2025-04" db="UniProtKB">
        <authorList>
            <consortium name="RefSeq"/>
        </authorList>
    </citation>
    <scope>IDENTIFICATION</scope>
    <source>
        <strain evidence="4">Tuebingen</strain>
    </source>
</reference>
<evidence type="ECO:0000256" key="2">
    <source>
        <dbReference type="SAM" id="Phobius"/>
    </source>
</evidence>
<dbReference type="ZFIN" id="ZDB-GENE-141216-162">
    <property type="gene designation" value="si:ch211-119e14.1"/>
</dbReference>
<feature type="compositionally biased region" description="Basic and acidic residues" evidence="1">
    <location>
        <begin position="191"/>
        <end position="205"/>
    </location>
</feature>
<keyword evidence="2" id="KW-0812">Transmembrane</keyword>
<accession>A0A0R4IFY5</accession>
<feature type="compositionally biased region" description="Acidic residues" evidence="1">
    <location>
        <begin position="78"/>
        <end position="93"/>
    </location>
</feature>
<evidence type="ECO:0000256" key="1">
    <source>
        <dbReference type="SAM" id="MobiDB-lite"/>
    </source>
</evidence>
<dbReference type="Bgee" id="ENSDARG00000099518">
    <property type="expression patterns" value="Expressed in granulocyte and 20 other cell types or tissues"/>
</dbReference>
<protein>
    <submittedName>
        <fullName evidence="3 4">Si:ch211-119e14.1</fullName>
    </submittedName>
</protein>
<dbReference type="GeneTree" id="ENSGT00530000067688"/>
<organism evidence="3">
    <name type="scientific">Danio rerio</name>
    <name type="common">Zebrafish</name>
    <name type="synonym">Brachydanio rerio</name>
    <dbReference type="NCBI Taxonomy" id="7955"/>
    <lineage>
        <taxon>Eukaryota</taxon>
        <taxon>Metazoa</taxon>
        <taxon>Chordata</taxon>
        <taxon>Craniata</taxon>
        <taxon>Vertebrata</taxon>
        <taxon>Euteleostomi</taxon>
        <taxon>Actinopterygii</taxon>
        <taxon>Neopterygii</taxon>
        <taxon>Teleostei</taxon>
        <taxon>Ostariophysi</taxon>
        <taxon>Cypriniformes</taxon>
        <taxon>Danionidae</taxon>
        <taxon>Danioninae</taxon>
        <taxon>Danio</taxon>
    </lineage>
</organism>
<sequence length="205" mass="23756">MASGTVDSTPTVLALLFIWVILVLALVYFYRKLNTETNGQYTVQRMVFAPGGLRDQLRQGVGVVENRFDVHIWPQPREDEENIRDKDEDDENDQDKQNDTCTEEREQENQEDKDEDSSSDYSSVDLRERAKMQKAGNKNEEKEDEEEKPKEEEEKKEEEVEDDKAEDVKKEEKVGLLVDLKPFTGSAIWSEESKEKKEGNDFTAL</sequence>
<evidence type="ECO:0000313" key="3">
    <source>
        <dbReference type="Ensembl" id="ENSDARP00000134165"/>
    </source>
</evidence>
<name>A0A0R4IFY5_DANRE</name>
<dbReference type="EMBL" id="BX324131">
    <property type="status" value="NOT_ANNOTATED_CDS"/>
    <property type="molecule type" value="Genomic_DNA"/>
</dbReference>
<dbReference type="Ensembl" id="ENSDART00000172419.2">
    <property type="protein sequence ID" value="ENSDARP00000134165.1"/>
    <property type="gene ID" value="ENSDARG00000099518.2"/>
</dbReference>
<feature type="compositionally biased region" description="Basic and acidic residues" evidence="1">
    <location>
        <begin position="125"/>
        <end position="153"/>
    </location>
</feature>
<feature type="compositionally biased region" description="Acidic residues" evidence="1">
    <location>
        <begin position="154"/>
        <end position="165"/>
    </location>
</feature>
<reference evidence="3" key="1">
    <citation type="journal article" date="2013" name="Nature">
        <title>The zebrafish reference genome sequence and its relationship to the human genome.</title>
        <authorList>
            <consortium name="Genome Reference Consortium Zebrafish"/>
            <person name="Howe K."/>
            <person name="Clark M.D."/>
            <person name="Torroja C.F."/>
            <person name="Torrance J."/>
            <person name="Berthelot C."/>
            <person name="Muffato M."/>
            <person name="Collins J.E."/>
            <person name="Humphray S."/>
            <person name="McLaren K."/>
            <person name="Matthews L."/>
            <person name="McLaren S."/>
            <person name="Sealy I."/>
            <person name="Caccamo M."/>
            <person name="Churcher C."/>
            <person name="Scott C."/>
            <person name="Barrett J.C."/>
            <person name="Koch R."/>
            <person name="Rauch G.J."/>
            <person name="White S."/>
            <person name="Chow W."/>
            <person name="Kilian B."/>
            <person name="Quintais L.T."/>
            <person name="Guerra-Assuncao J.A."/>
            <person name="Zhou Y."/>
            <person name="Gu Y."/>
            <person name="Yen J."/>
            <person name="Vogel J.H."/>
            <person name="Eyre T."/>
            <person name="Redmond S."/>
            <person name="Banerjee R."/>
            <person name="Chi J."/>
            <person name="Fu B."/>
            <person name="Langley E."/>
            <person name="Maguire S.F."/>
            <person name="Laird G.K."/>
            <person name="Lloyd D."/>
            <person name="Kenyon E."/>
            <person name="Donaldson S."/>
            <person name="Sehra H."/>
            <person name="Almeida-King J."/>
            <person name="Loveland J."/>
            <person name="Trevanion S."/>
            <person name="Jones M."/>
            <person name="Quail M."/>
            <person name="Willey D."/>
            <person name="Hunt A."/>
            <person name="Burton J."/>
            <person name="Sims S."/>
            <person name="McLay K."/>
            <person name="Plumb B."/>
            <person name="Davis J."/>
            <person name="Clee C."/>
            <person name="Oliver K."/>
            <person name="Clark R."/>
            <person name="Riddle C."/>
            <person name="Elliot D."/>
            <person name="Eliott D."/>
            <person name="Threadgold G."/>
            <person name="Harden G."/>
            <person name="Ware D."/>
            <person name="Begum S."/>
            <person name="Mortimore B."/>
            <person name="Mortimer B."/>
            <person name="Kerry G."/>
            <person name="Heath P."/>
            <person name="Phillimore B."/>
            <person name="Tracey A."/>
            <person name="Corby N."/>
            <person name="Dunn M."/>
            <person name="Johnson C."/>
            <person name="Wood J."/>
            <person name="Clark S."/>
            <person name="Pelan S."/>
            <person name="Griffiths G."/>
            <person name="Smith M."/>
            <person name="Glithero R."/>
            <person name="Howden P."/>
            <person name="Barker N."/>
            <person name="Lloyd C."/>
            <person name="Stevens C."/>
            <person name="Harley J."/>
            <person name="Holt K."/>
            <person name="Panagiotidis G."/>
            <person name="Lovell J."/>
            <person name="Beasley H."/>
            <person name="Henderson C."/>
            <person name="Gordon D."/>
            <person name="Auger K."/>
            <person name="Wright D."/>
            <person name="Collins J."/>
            <person name="Raisen C."/>
            <person name="Dyer L."/>
            <person name="Leung K."/>
            <person name="Robertson L."/>
            <person name="Ambridge K."/>
            <person name="Leongamornlert D."/>
            <person name="McGuire S."/>
            <person name="Gilderthorp R."/>
            <person name="Griffiths C."/>
            <person name="Manthravadi D."/>
            <person name="Nichol S."/>
            <person name="Barker G."/>
            <person name="Whitehead S."/>
            <person name="Kay M."/>
            <person name="Brown J."/>
            <person name="Murnane C."/>
            <person name="Gray E."/>
            <person name="Humphries M."/>
            <person name="Sycamore N."/>
            <person name="Barker D."/>
            <person name="Saunders D."/>
            <person name="Wallis J."/>
            <person name="Babbage A."/>
            <person name="Hammond S."/>
            <person name="Mashreghi-Mohammadi M."/>
            <person name="Barr L."/>
            <person name="Martin S."/>
            <person name="Wray P."/>
            <person name="Ellington A."/>
            <person name="Matthews N."/>
            <person name="Ellwood M."/>
            <person name="Woodmansey R."/>
            <person name="Clark G."/>
            <person name="Cooper J."/>
            <person name="Cooper J."/>
            <person name="Tromans A."/>
            <person name="Grafham D."/>
            <person name="Skuce C."/>
            <person name="Pandian R."/>
            <person name="Andrews R."/>
            <person name="Harrison E."/>
            <person name="Kimberley A."/>
            <person name="Garnett J."/>
            <person name="Fosker N."/>
            <person name="Hall R."/>
            <person name="Garner P."/>
            <person name="Kelly D."/>
            <person name="Bird C."/>
            <person name="Palmer S."/>
            <person name="Gehring I."/>
            <person name="Berger A."/>
            <person name="Dooley C.M."/>
            <person name="Ersan-Urun Z."/>
            <person name="Eser C."/>
            <person name="Geiger H."/>
            <person name="Geisler M."/>
            <person name="Karotki L."/>
            <person name="Kirn A."/>
            <person name="Konantz J."/>
            <person name="Konantz M."/>
            <person name="Oberlander M."/>
            <person name="Rudolph-Geiger S."/>
            <person name="Teucke M."/>
            <person name="Lanz C."/>
            <person name="Raddatz G."/>
            <person name="Osoegawa K."/>
            <person name="Zhu B."/>
            <person name="Rapp A."/>
            <person name="Widaa S."/>
            <person name="Langford C."/>
            <person name="Yang F."/>
            <person name="Schuster S.C."/>
            <person name="Carter N.P."/>
            <person name="Harrow J."/>
            <person name="Ning Z."/>
            <person name="Herrero J."/>
            <person name="Searle S.M."/>
            <person name="Enright A."/>
            <person name="Geisler R."/>
            <person name="Plasterk R.H."/>
            <person name="Lee C."/>
            <person name="Westerfield M."/>
            <person name="de Jong P.J."/>
            <person name="Zon L.I."/>
            <person name="Postlethwait J.H."/>
            <person name="Nusslein-Volhard C."/>
            <person name="Hubbard T.J."/>
            <person name="Roest Crollius H."/>
            <person name="Rogers J."/>
            <person name="Stemple D.L."/>
        </authorList>
    </citation>
    <scope>NUCLEOTIDE SEQUENCE [LARGE SCALE GENOMIC DNA]</scope>
    <source>
        <strain evidence="3">Tuebingen</strain>
    </source>
</reference>
<gene>
    <name evidence="3 4 5" type="primary">si:ch211-119e14.1</name>
</gene>
<keyword evidence="2" id="KW-1133">Transmembrane helix</keyword>
<dbReference type="AGR" id="ZFIN:ZDB-GENE-141216-162"/>
<dbReference type="OMA" id="TCTEERE"/>
<feature type="compositionally biased region" description="Basic and acidic residues" evidence="1">
    <location>
        <begin position="94"/>
        <end position="110"/>
    </location>
</feature>
<feature type="transmembrane region" description="Helical" evidence="2">
    <location>
        <begin position="12"/>
        <end position="30"/>
    </location>
</feature>
<evidence type="ECO:0000313" key="5">
    <source>
        <dbReference type="ZFIN" id="ZDB-GENE-141216-162"/>
    </source>
</evidence>
<dbReference type="RefSeq" id="XP_689089.2">
    <property type="nucleotide sequence ID" value="XM_683997.9"/>
</dbReference>
<dbReference type="AlphaFoldDB" id="A0A0R4IFY5"/>
<evidence type="ECO:0000313" key="4">
    <source>
        <dbReference type="RefSeq" id="XP_689089.2"/>
    </source>
</evidence>
<keyword evidence="2" id="KW-0472">Membrane</keyword>
<dbReference type="OrthoDB" id="8950237at2759"/>
<reference evidence="3" key="2">
    <citation type="submission" date="2015-11" db="UniProtKB">
        <authorList>
            <consortium name="Ensembl"/>
        </authorList>
    </citation>
    <scope>IDENTIFICATION</scope>
    <source>
        <strain evidence="3">Tuebingen</strain>
    </source>
</reference>